<comment type="caution">
    <text evidence="1">The sequence shown here is derived from an EMBL/GenBank/DDBJ whole genome shotgun (WGS) entry which is preliminary data.</text>
</comment>
<proteinExistence type="predicted"/>
<keyword evidence="2" id="KW-1185">Reference proteome</keyword>
<evidence type="ECO:0000313" key="1">
    <source>
        <dbReference type="EMBL" id="MCL7715015.1"/>
    </source>
</evidence>
<dbReference type="RefSeq" id="WP_250064297.1">
    <property type="nucleotide sequence ID" value="NZ_JAIKTS010000003.1"/>
</dbReference>
<gene>
    <name evidence="1" type="ORF">K5L01_10190</name>
</gene>
<dbReference type="Proteomes" id="UP001431235">
    <property type="component" value="Unassembled WGS sequence"/>
</dbReference>
<name>A0ABT0SI52_9GAMM</name>
<dbReference type="PROSITE" id="PS51257">
    <property type="entry name" value="PROKAR_LIPOPROTEIN"/>
    <property type="match status" value="1"/>
</dbReference>
<reference evidence="1 2" key="1">
    <citation type="submission" date="2021-08" db="EMBL/GenBank/DDBJ databases">
        <title>Novel members of of the genus Stenotrophomonas from differernt environment.</title>
        <authorList>
            <person name="Deng Y."/>
        </authorList>
    </citation>
    <scope>NUCLEOTIDE SEQUENCE [LARGE SCALE GENOMIC DNA]</scope>
    <source>
        <strain evidence="1 2">CPCC 101365</strain>
    </source>
</reference>
<dbReference type="EMBL" id="JAIKTS010000003">
    <property type="protein sequence ID" value="MCL7715015.1"/>
    <property type="molecule type" value="Genomic_DNA"/>
</dbReference>
<accession>A0ABT0SI52</accession>
<protein>
    <recommendedName>
        <fullName evidence="3">Lipoprotein</fullName>
    </recommendedName>
</protein>
<sequence>MKPILPVLLILSLAACRDPDAERRQQEAAAAQAQARREADAEGIGKLYDAAVTATDWEKAKIHGAALLDQFPESEAAGRIEPGFAEVRGKAEAAREQRRLQGLWHYNQVAAQGGTQRSAAIYSKDPVDVDGSGPRPVQLVFRDHPEWKRHAYLVLPAGDFARTCYRRCQVSVAVDGQAARPMAAYRPDTDEAIAMFITDNRGLWRQASKAGSIEIGFPVKAGGERRAVFEVGGLDGGQMPGWD</sequence>
<evidence type="ECO:0008006" key="3">
    <source>
        <dbReference type="Google" id="ProtNLM"/>
    </source>
</evidence>
<organism evidence="1 2">
    <name type="scientific">Stenotrophomonas mori</name>
    <dbReference type="NCBI Taxonomy" id="2871096"/>
    <lineage>
        <taxon>Bacteria</taxon>
        <taxon>Pseudomonadati</taxon>
        <taxon>Pseudomonadota</taxon>
        <taxon>Gammaproteobacteria</taxon>
        <taxon>Lysobacterales</taxon>
        <taxon>Lysobacteraceae</taxon>
        <taxon>Stenotrophomonas</taxon>
    </lineage>
</organism>
<evidence type="ECO:0000313" key="2">
    <source>
        <dbReference type="Proteomes" id="UP001431235"/>
    </source>
</evidence>